<dbReference type="PROSITE" id="PS52035">
    <property type="entry name" value="PEPTIDASE_M14"/>
    <property type="match status" value="1"/>
</dbReference>
<comment type="similarity">
    <text evidence="2">Belongs to the peptidase M14 family.</text>
</comment>
<dbReference type="InterPro" id="IPR000834">
    <property type="entry name" value="Peptidase_M14"/>
</dbReference>
<name>A0A916K611_9BACL</name>
<dbReference type="GO" id="GO:0006508">
    <property type="term" value="P:proteolysis"/>
    <property type="evidence" value="ECO:0007669"/>
    <property type="project" value="InterPro"/>
</dbReference>
<comment type="caution">
    <text evidence="4">The sequence shown here is derived from an EMBL/GenBank/DDBJ whole genome shotgun (WGS) entry which is preliminary data.</text>
</comment>
<comment type="caution">
    <text evidence="2">Lacks conserved residue(s) required for the propagation of feature annotation.</text>
</comment>
<organism evidence="4 5">
    <name type="scientific">Paenibacillus solanacearum</name>
    <dbReference type="NCBI Taxonomy" id="2048548"/>
    <lineage>
        <taxon>Bacteria</taxon>
        <taxon>Bacillati</taxon>
        <taxon>Bacillota</taxon>
        <taxon>Bacilli</taxon>
        <taxon>Bacillales</taxon>
        <taxon>Paenibacillaceae</taxon>
        <taxon>Paenibacillus</taxon>
    </lineage>
</organism>
<comment type="cofactor">
    <cofactor evidence="1">
        <name>Zn(2+)</name>
        <dbReference type="ChEBI" id="CHEBI:29105"/>
    </cofactor>
</comment>
<dbReference type="Pfam" id="PF00246">
    <property type="entry name" value="Peptidase_M14"/>
    <property type="match status" value="1"/>
</dbReference>
<evidence type="ECO:0000313" key="4">
    <source>
        <dbReference type="EMBL" id="CAG7646407.1"/>
    </source>
</evidence>
<reference evidence="4" key="1">
    <citation type="submission" date="2021-06" db="EMBL/GenBank/DDBJ databases">
        <authorList>
            <person name="Criscuolo A."/>
        </authorList>
    </citation>
    <scope>NUCLEOTIDE SEQUENCE</scope>
    <source>
        <strain evidence="4">CIP111600</strain>
    </source>
</reference>
<feature type="domain" description="Peptidase M14" evidence="3">
    <location>
        <begin position="108"/>
        <end position="371"/>
    </location>
</feature>
<proteinExistence type="inferred from homology"/>
<dbReference type="Proteomes" id="UP000693672">
    <property type="component" value="Unassembled WGS sequence"/>
</dbReference>
<gene>
    <name evidence="4" type="ORF">PAESOLCIP111_05161</name>
</gene>
<dbReference type="InterPro" id="IPR050821">
    <property type="entry name" value="Cytosolic_carboxypeptidase"/>
</dbReference>
<keyword evidence="5" id="KW-1185">Reference proteome</keyword>
<accession>A0A916K611</accession>
<dbReference type="PANTHER" id="PTHR12756:SF11">
    <property type="entry name" value="CYTOSOLIC CARBOXYPEPTIDASE 1"/>
    <property type="match status" value="1"/>
</dbReference>
<evidence type="ECO:0000259" key="3">
    <source>
        <dbReference type="PROSITE" id="PS52035"/>
    </source>
</evidence>
<dbReference type="PANTHER" id="PTHR12756">
    <property type="entry name" value="CYTOSOLIC CARBOXYPEPTIDASE"/>
    <property type="match status" value="1"/>
</dbReference>
<evidence type="ECO:0000256" key="1">
    <source>
        <dbReference type="ARBA" id="ARBA00001947"/>
    </source>
</evidence>
<protein>
    <recommendedName>
        <fullName evidence="3">Peptidase M14 domain-containing protein</fullName>
    </recommendedName>
</protein>
<dbReference type="GO" id="GO:0008270">
    <property type="term" value="F:zinc ion binding"/>
    <property type="evidence" value="ECO:0007669"/>
    <property type="project" value="InterPro"/>
</dbReference>
<dbReference type="AlphaFoldDB" id="A0A916K611"/>
<sequence length="371" mass="42965">MDNIIIDCRHAGGNIKVTTVDGNRVRLEQDLRDTSKWWFYWNFSARSRQSQTVVFEFTNKEVVGPWGPAISRDGVNWDWLGSDSLISRESFSYDFREEDEKIFFSFSMPYQLHHFESFYSRFESHPQVRRKVLTISEQLRPVPLLLAGNGAHDRHIVFTCRHHACESTPSYLLEGLLGYYLEQPKSTVLDNYLIHYVPFVDIDGVENGDQGKNRAPHDHNRDYIDSPIYRSTAAIVNYVEPLRLLVGIDFHGPNKWGGRNDVPFFAKCYPPIKEETDILCEQLKILTMNLSHADDIVYDPIHDVEMGVAFNQPHGRSCSAFFERQQAKLVSIVEFPYFGTHHTAFTQQNCRKFGARFAQALESYLILQLDQ</sequence>
<dbReference type="EMBL" id="CAJVAS010000034">
    <property type="protein sequence ID" value="CAG7646407.1"/>
    <property type="molecule type" value="Genomic_DNA"/>
</dbReference>
<evidence type="ECO:0000256" key="2">
    <source>
        <dbReference type="PROSITE-ProRule" id="PRU01379"/>
    </source>
</evidence>
<evidence type="ECO:0000313" key="5">
    <source>
        <dbReference type="Proteomes" id="UP000693672"/>
    </source>
</evidence>
<dbReference type="GO" id="GO:0004181">
    <property type="term" value="F:metallocarboxypeptidase activity"/>
    <property type="evidence" value="ECO:0007669"/>
    <property type="project" value="InterPro"/>
</dbReference>
<dbReference type="RefSeq" id="WP_218094875.1">
    <property type="nucleotide sequence ID" value="NZ_CAJVAS010000034.1"/>
</dbReference>